<keyword evidence="2" id="KW-0560">Oxidoreductase</keyword>
<comment type="similarity">
    <text evidence="1">Belongs to the short-chain dehydrogenases/reductases (SDR) family.</text>
</comment>
<evidence type="ECO:0000256" key="2">
    <source>
        <dbReference type="ARBA" id="ARBA00023002"/>
    </source>
</evidence>
<dbReference type="InterPro" id="IPR002347">
    <property type="entry name" value="SDR_fam"/>
</dbReference>
<proteinExistence type="inferred from homology"/>
<protein>
    <recommendedName>
        <fullName evidence="5">NAD(P)-binding protein</fullName>
    </recommendedName>
</protein>
<dbReference type="Gene3D" id="3.40.50.720">
    <property type="entry name" value="NAD(P)-binding Rossmann-like Domain"/>
    <property type="match status" value="1"/>
</dbReference>
<comment type="caution">
    <text evidence="3">The sequence shown here is derived from an EMBL/GenBank/DDBJ whole genome shotgun (WGS) entry which is preliminary data.</text>
</comment>
<dbReference type="Proteomes" id="UP000813385">
    <property type="component" value="Unassembled WGS sequence"/>
</dbReference>
<evidence type="ECO:0008006" key="5">
    <source>
        <dbReference type="Google" id="ProtNLM"/>
    </source>
</evidence>
<name>A0A8K0WZN9_9PEZI</name>
<dbReference type="Pfam" id="PF00106">
    <property type="entry name" value="adh_short"/>
    <property type="match status" value="1"/>
</dbReference>
<dbReference type="AlphaFoldDB" id="A0A8K0WZN9"/>
<dbReference type="GO" id="GO:0005783">
    <property type="term" value="C:endoplasmic reticulum"/>
    <property type="evidence" value="ECO:0007669"/>
    <property type="project" value="TreeGrafter"/>
</dbReference>
<dbReference type="PRINTS" id="PR00081">
    <property type="entry name" value="GDHRDH"/>
</dbReference>
<dbReference type="InterPro" id="IPR051019">
    <property type="entry name" value="VLCFA-Steroid_DH"/>
</dbReference>
<dbReference type="InterPro" id="IPR036291">
    <property type="entry name" value="NAD(P)-bd_dom_sf"/>
</dbReference>
<gene>
    <name evidence="3" type="ORF">B0T11DRAFT_289139</name>
</gene>
<dbReference type="OrthoDB" id="47007at2759"/>
<accession>A0A8K0WZN9</accession>
<dbReference type="SUPFAM" id="SSF51735">
    <property type="entry name" value="NAD(P)-binding Rossmann-fold domains"/>
    <property type="match status" value="1"/>
</dbReference>
<evidence type="ECO:0000313" key="4">
    <source>
        <dbReference type="Proteomes" id="UP000813385"/>
    </source>
</evidence>
<evidence type="ECO:0000313" key="3">
    <source>
        <dbReference type="EMBL" id="KAH7349399.1"/>
    </source>
</evidence>
<evidence type="ECO:0000256" key="1">
    <source>
        <dbReference type="ARBA" id="ARBA00006484"/>
    </source>
</evidence>
<keyword evidence="4" id="KW-1185">Reference proteome</keyword>
<dbReference type="PANTHER" id="PTHR43899">
    <property type="entry name" value="RH59310P"/>
    <property type="match status" value="1"/>
</dbReference>
<dbReference type="EMBL" id="JAGPXD010000006">
    <property type="protein sequence ID" value="KAH7349399.1"/>
    <property type="molecule type" value="Genomic_DNA"/>
</dbReference>
<organism evidence="3 4">
    <name type="scientific">Plectosphaerella cucumerina</name>
    <dbReference type="NCBI Taxonomy" id="40658"/>
    <lineage>
        <taxon>Eukaryota</taxon>
        <taxon>Fungi</taxon>
        <taxon>Dikarya</taxon>
        <taxon>Ascomycota</taxon>
        <taxon>Pezizomycotina</taxon>
        <taxon>Sordariomycetes</taxon>
        <taxon>Hypocreomycetidae</taxon>
        <taxon>Glomerellales</taxon>
        <taxon>Plectosphaerellaceae</taxon>
        <taxon>Plectosphaerella</taxon>
    </lineage>
</organism>
<sequence length="322" mass="35079">MASLLALLIGGTLLYALYTIADFLTLHFYHPSRPLAAYKRKGTEPTYALITGSSAGIGLGLAQELVAQGFGVILLGHLPDELNEAKSTLERRTPGAAVRTVTMNAITATPEDLDTLALSLRPLRLSILINNVGGCPYHLPMRELSTMSCADIDRTINMNARFMSRLTALLLPQLTLPPSPGERSLIVNLSSSSHIGLPWLTIYSATKAYNLAFSAALSRELITHPATRHVDCIAITPGDVQSQSNTQAAVTNSPTWESYGRCVVRTLDNAVMRGLKVFVPYWFHDLSMRVVPWLSESVRQSTFTKVIGAKKAAWEAEATKTK</sequence>
<reference evidence="3" key="1">
    <citation type="journal article" date="2021" name="Nat. Commun.">
        <title>Genetic determinants of endophytism in the Arabidopsis root mycobiome.</title>
        <authorList>
            <person name="Mesny F."/>
            <person name="Miyauchi S."/>
            <person name="Thiergart T."/>
            <person name="Pickel B."/>
            <person name="Atanasova L."/>
            <person name="Karlsson M."/>
            <person name="Huettel B."/>
            <person name="Barry K.W."/>
            <person name="Haridas S."/>
            <person name="Chen C."/>
            <person name="Bauer D."/>
            <person name="Andreopoulos W."/>
            <person name="Pangilinan J."/>
            <person name="LaButti K."/>
            <person name="Riley R."/>
            <person name="Lipzen A."/>
            <person name="Clum A."/>
            <person name="Drula E."/>
            <person name="Henrissat B."/>
            <person name="Kohler A."/>
            <person name="Grigoriev I.V."/>
            <person name="Martin F.M."/>
            <person name="Hacquard S."/>
        </authorList>
    </citation>
    <scope>NUCLEOTIDE SEQUENCE</scope>
    <source>
        <strain evidence="3">MPI-CAGE-AT-0016</strain>
    </source>
</reference>
<dbReference type="GO" id="GO:0016491">
    <property type="term" value="F:oxidoreductase activity"/>
    <property type="evidence" value="ECO:0007669"/>
    <property type="project" value="UniProtKB-KW"/>
</dbReference>
<dbReference type="PANTHER" id="PTHR43899:SF13">
    <property type="entry name" value="RH59310P"/>
    <property type="match status" value="1"/>
</dbReference>